<dbReference type="GO" id="GO:0030267">
    <property type="term" value="F:glyoxylate reductase (NADPH) activity"/>
    <property type="evidence" value="ECO:0007669"/>
    <property type="project" value="TreeGrafter"/>
</dbReference>
<keyword evidence="4" id="KW-0520">NAD</keyword>
<dbReference type="GO" id="GO:0009854">
    <property type="term" value="P:oxidative photosynthetic carbon pathway"/>
    <property type="evidence" value="ECO:0007669"/>
    <property type="project" value="UniProtKB-KW"/>
</dbReference>
<keyword evidence="3" id="KW-0560">Oxidoreductase</keyword>
<sequence length="401" mass="44251">MSLRKTALPSFYTHWGRSGRKPGRSIGRGGLIDEKELVEFLVQGRVGGADIDVYEDEPHVPPELFAMDNIVLAPHAAVYSPESFEALQELGFSFRALGLQMATVKQEELPLVLVHRPPNFHFPFKHCLQTHFRLLDPLDSDPPESTRSFFSLHAASVRVLLCVDPTPITRDLLSLLPFLQLVVGSSTGVDHIDLQECRRRSIAVTNAGKAFSPDVADLAVGLLIDVLRRVSAGCQYVRAGLWAQNGEFPLGFKLGGKRVGIVGLGSIGAEIAKRLEPFGCTISYNSRRKKPSVPFPWFKNVYDLAVNNDVLIVCCTLTEESRHIISKDVMTALGKEGVIINVGCGALIDEKELVQLLLCGAGLDVFENEPDVPQELFSLKTLYCLLIVLLQLLNVSMHWRS</sequence>
<dbReference type="OrthoDB" id="298012at2759"/>
<dbReference type="PANTHER" id="PTHR10996:SF268">
    <property type="entry name" value="GLYOXYLATE_HYDROXYPYRUVATE REDUCTASE HPR3"/>
    <property type="match status" value="1"/>
</dbReference>
<dbReference type="AlphaFoldDB" id="A0A8J6CMQ5"/>
<dbReference type="Pfam" id="PF02826">
    <property type="entry name" value="2-Hacid_dh_C"/>
    <property type="match status" value="2"/>
</dbReference>
<evidence type="ECO:0000256" key="6">
    <source>
        <dbReference type="ARBA" id="ARBA00061400"/>
    </source>
</evidence>
<dbReference type="FunFam" id="3.40.50.720:FF:000213">
    <property type="entry name" value="Putative 2-hydroxyacid dehydrogenase"/>
    <property type="match status" value="1"/>
</dbReference>
<evidence type="ECO:0000256" key="4">
    <source>
        <dbReference type="ARBA" id="ARBA00023027"/>
    </source>
</evidence>
<reference evidence="8 9" key="1">
    <citation type="journal article" date="2021" name="bioRxiv">
        <title>The Gossypium anomalum genome as a resource for cotton improvement and evolutionary analysis of hybrid incompatibility.</title>
        <authorList>
            <person name="Grover C.E."/>
            <person name="Yuan D."/>
            <person name="Arick M.A."/>
            <person name="Miller E.R."/>
            <person name="Hu G."/>
            <person name="Peterson D.G."/>
            <person name="Wendel J.F."/>
            <person name="Udall J.A."/>
        </authorList>
    </citation>
    <scope>NUCLEOTIDE SEQUENCE [LARGE SCALE GENOMIC DNA]</scope>
    <source>
        <strain evidence="8">JFW-Udall</strain>
        <tissue evidence="8">Leaf</tissue>
    </source>
</reference>
<dbReference type="GO" id="GO:0051287">
    <property type="term" value="F:NAD binding"/>
    <property type="evidence" value="ECO:0007669"/>
    <property type="project" value="InterPro"/>
</dbReference>
<dbReference type="SUPFAM" id="SSF51735">
    <property type="entry name" value="NAD(P)-binding Rossmann-fold domains"/>
    <property type="match status" value="2"/>
</dbReference>
<dbReference type="GO" id="GO:0016618">
    <property type="term" value="F:hydroxypyruvate reductase [NAD(P)H] activity"/>
    <property type="evidence" value="ECO:0007669"/>
    <property type="project" value="UniProtKB-ARBA"/>
</dbReference>
<organism evidence="8 9">
    <name type="scientific">Gossypium anomalum</name>
    <dbReference type="NCBI Taxonomy" id="47600"/>
    <lineage>
        <taxon>Eukaryota</taxon>
        <taxon>Viridiplantae</taxon>
        <taxon>Streptophyta</taxon>
        <taxon>Embryophyta</taxon>
        <taxon>Tracheophyta</taxon>
        <taxon>Spermatophyta</taxon>
        <taxon>Magnoliopsida</taxon>
        <taxon>eudicotyledons</taxon>
        <taxon>Gunneridae</taxon>
        <taxon>Pentapetalae</taxon>
        <taxon>rosids</taxon>
        <taxon>malvids</taxon>
        <taxon>Malvales</taxon>
        <taxon>Malvaceae</taxon>
        <taxon>Malvoideae</taxon>
        <taxon>Gossypium</taxon>
    </lineage>
</organism>
<dbReference type="Proteomes" id="UP000701853">
    <property type="component" value="Chromosome 12"/>
</dbReference>
<evidence type="ECO:0000256" key="3">
    <source>
        <dbReference type="ARBA" id="ARBA00023002"/>
    </source>
</evidence>
<dbReference type="Gene3D" id="3.40.50.720">
    <property type="entry name" value="NAD(P)-binding Rossmann-like Domain"/>
    <property type="match status" value="4"/>
</dbReference>
<dbReference type="GO" id="GO:0005829">
    <property type="term" value="C:cytosol"/>
    <property type="evidence" value="ECO:0007669"/>
    <property type="project" value="TreeGrafter"/>
</dbReference>
<keyword evidence="9" id="KW-1185">Reference proteome</keyword>
<dbReference type="InterPro" id="IPR006140">
    <property type="entry name" value="D-isomer_DH_NAD-bd"/>
</dbReference>
<evidence type="ECO:0000256" key="1">
    <source>
        <dbReference type="ARBA" id="ARBA00022594"/>
    </source>
</evidence>
<dbReference type="InterPro" id="IPR036291">
    <property type="entry name" value="NAD(P)-bd_dom_sf"/>
</dbReference>
<evidence type="ECO:0000313" key="8">
    <source>
        <dbReference type="EMBL" id="KAG8476556.1"/>
    </source>
</evidence>
<evidence type="ECO:0000313" key="9">
    <source>
        <dbReference type="Proteomes" id="UP000701853"/>
    </source>
</evidence>
<evidence type="ECO:0000256" key="2">
    <source>
        <dbReference type="ARBA" id="ARBA00022857"/>
    </source>
</evidence>
<feature type="domain" description="D-isomer specific 2-hydroxyacid dehydrogenase NAD-binding" evidence="7">
    <location>
        <begin position="26"/>
        <end position="77"/>
    </location>
</feature>
<comment type="similarity">
    <text evidence="6">Belongs to the D-isomer specific 2-hydroxyacid dehydrogenase family. GyaR subfamily.</text>
</comment>
<gene>
    <name evidence="8" type="ORF">CXB51_033503</name>
</gene>
<dbReference type="SUPFAM" id="SSF52283">
    <property type="entry name" value="Formate/glycerate dehydrogenase catalytic domain-like"/>
    <property type="match status" value="1"/>
</dbReference>
<keyword evidence="1" id="KW-0323">Glycolate pathway</keyword>
<keyword evidence="5" id="KW-0601">Photorespiration</keyword>
<evidence type="ECO:0000256" key="5">
    <source>
        <dbReference type="ARBA" id="ARBA00023238"/>
    </source>
</evidence>
<dbReference type="PANTHER" id="PTHR10996">
    <property type="entry name" value="2-HYDROXYACID DEHYDROGENASE-RELATED"/>
    <property type="match status" value="1"/>
</dbReference>
<feature type="domain" description="D-isomer specific 2-hydroxyacid dehydrogenase NAD-binding" evidence="7">
    <location>
        <begin position="220"/>
        <end position="381"/>
    </location>
</feature>
<name>A0A8J6CMQ5_9ROSI</name>
<dbReference type="InterPro" id="IPR050223">
    <property type="entry name" value="D-isomer_2-hydroxyacid_DH"/>
</dbReference>
<keyword evidence="2" id="KW-0521">NADP</keyword>
<comment type="caution">
    <text evidence="8">The sequence shown here is derived from an EMBL/GenBank/DDBJ whole genome shotgun (WGS) entry which is preliminary data.</text>
</comment>
<protein>
    <recommendedName>
        <fullName evidence="7">D-isomer specific 2-hydroxyacid dehydrogenase NAD-binding domain-containing protein</fullName>
    </recommendedName>
</protein>
<dbReference type="EMBL" id="JAHUZN010000012">
    <property type="protein sequence ID" value="KAG8476556.1"/>
    <property type="molecule type" value="Genomic_DNA"/>
</dbReference>
<accession>A0A8J6CMQ5</accession>
<proteinExistence type="inferred from homology"/>
<evidence type="ECO:0000259" key="7">
    <source>
        <dbReference type="Pfam" id="PF02826"/>
    </source>
</evidence>